<organism evidence="8">
    <name type="scientific">freshwater metagenome</name>
    <dbReference type="NCBI Taxonomy" id="449393"/>
    <lineage>
        <taxon>unclassified sequences</taxon>
        <taxon>metagenomes</taxon>
        <taxon>ecological metagenomes</taxon>
    </lineage>
</organism>
<evidence type="ECO:0000259" key="7">
    <source>
        <dbReference type="Pfam" id="PF03458"/>
    </source>
</evidence>
<evidence type="ECO:0000256" key="1">
    <source>
        <dbReference type="ARBA" id="ARBA00004651"/>
    </source>
</evidence>
<name>A0A6J6CMS2_9ZZZZ</name>
<dbReference type="InterPro" id="IPR005115">
    <property type="entry name" value="Gly_transporter"/>
</dbReference>
<feature type="transmembrane region" description="Helical" evidence="6">
    <location>
        <begin position="172"/>
        <end position="193"/>
    </location>
</feature>
<dbReference type="Pfam" id="PF03458">
    <property type="entry name" value="Gly_transporter"/>
    <property type="match status" value="2"/>
</dbReference>
<feature type="transmembrane region" description="Helical" evidence="6">
    <location>
        <begin position="32"/>
        <end position="53"/>
    </location>
</feature>
<feature type="domain" description="Glycine transporter" evidence="7">
    <location>
        <begin position="7"/>
        <end position="78"/>
    </location>
</feature>
<keyword evidence="5 6" id="KW-0472">Membrane</keyword>
<comment type="subcellular location">
    <subcellularLocation>
        <location evidence="1">Cell membrane</location>
        <topology evidence="1">Multi-pass membrane protein</topology>
    </subcellularLocation>
</comment>
<feature type="domain" description="Glycine transporter" evidence="7">
    <location>
        <begin position="92"/>
        <end position="163"/>
    </location>
</feature>
<accession>A0A6J6CMS2</accession>
<evidence type="ECO:0000256" key="3">
    <source>
        <dbReference type="ARBA" id="ARBA00022692"/>
    </source>
</evidence>
<evidence type="ECO:0000256" key="4">
    <source>
        <dbReference type="ARBA" id="ARBA00022989"/>
    </source>
</evidence>
<feature type="transmembrane region" description="Helical" evidence="6">
    <location>
        <begin position="115"/>
        <end position="136"/>
    </location>
</feature>
<dbReference type="PANTHER" id="PTHR30506:SF3">
    <property type="entry name" value="UPF0126 INNER MEMBRANE PROTEIN YADS-RELATED"/>
    <property type="match status" value="1"/>
</dbReference>
<feature type="transmembrane region" description="Helical" evidence="6">
    <location>
        <begin position="6"/>
        <end position="25"/>
    </location>
</feature>
<feature type="transmembrane region" description="Helical" evidence="6">
    <location>
        <begin position="88"/>
        <end position="109"/>
    </location>
</feature>
<evidence type="ECO:0000256" key="2">
    <source>
        <dbReference type="ARBA" id="ARBA00022475"/>
    </source>
</evidence>
<dbReference type="AlphaFoldDB" id="A0A6J6CMS2"/>
<reference evidence="8" key="1">
    <citation type="submission" date="2020-05" db="EMBL/GenBank/DDBJ databases">
        <authorList>
            <person name="Chiriac C."/>
            <person name="Salcher M."/>
            <person name="Ghai R."/>
            <person name="Kavagutti S V."/>
        </authorList>
    </citation>
    <scope>NUCLEOTIDE SEQUENCE</scope>
</reference>
<keyword evidence="2" id="KW-1003">Cell membrane</keyword>
<proteinExistence type="predicted"/>
<feature type="transmembrane region" description="Helical" evidence="6">
    <location>
        <begin position="65"/>
        <end position="81"/>
    </location>
</feature>
<dbReference type="GO" id="GO:0005886">
    <property type="term" value="C:plasma membrane"/>
    <property type="evidence" value="ECO:0007669"/>
    <property type="project" value="UniProtKB-SubCell"/>
</dbReference>
<dbReference type="PANTHER" id="PTHR30506">
    <property type="entry name" value="INNER MEMBRANE PROTEIN"/>
    <property type="match status" value="1"/>
</dbReference>
<protein>
    <submittedName>
        <fullName evidence="8">Unannotated protein</fullName>
    </submittedName>
</protein>
<keyword evidence="3 6" id="KW-0812">Transmembrane</keyword>
<sequence length="199" mass="21072">MDSLVFALDLIATFAFAVVGARIAINRGMDYGGIILIALVASIFGGTLRNLFLGLTPSWLTQPEYFVVVIIAVVFAILAPAKKPIGFFILSIDTFGLAVAVISGTQFALEKDASFYSAIMLGVISAVTGGLLRDVLCQVEPILLHRETIGTSSVMGASTYVVLDWLNASTTLAALIAGVVVIGVRAISIKFDLHLPRVK</sequence>
<evidence type="ECO:0000256" key="5">
    <source>
        <dbReference type="ARBA" id="ARBA00023136"/>
    </source>
</evidence>
<evidence type="ECO:0000256" key="6">
    <source>
        <dbReference type="SAM" id="Phobius"/>
    </source>
</evidence>
<gene>
    <name evidence="8" type="ORF">UFOPK1506_00547</name>
</gene>
<dbReference type="EMBL" id="CAEZSV010000079">
    <property type="protein sequence ID" value="CAB4552566.1"/>
    <property type="molecule type" value="Genomic_DNA"/>
</dbReference>
<keyword evidence="4 6" id="KW-1133">Transmembrane helix</keyword>
<evidence type="ECO:0000313" key="8">
    <source>
        <dbReference type="EMBL" id="CAB4552566.1"/>
    </source>
</evidence>